<comment type="caution">
    <text evidence="1">The sequence shown here is derived from an EMBL/GenBank/DDBJ whole genome shotgun (WGS) entry which is preliminary data.</text>
</comment>
<organism evidence="1 2">
    <name type="scientific">Eretmocerus hayati</name>
    <dbReference type="NCBI Taxonomy" id="131215"/>
    <lineage>
        <taxon>Eukaryota</taxon>
        <taxon>Metazoa</taxon>
        <taxon>Ecdysozoa</taxon>
        <taxon>Arthropoda</taxon>
        <taxon>Hexapoda</taxon>
        <taxon>Insecta</taxon>
        <taxon>Pterygota</taxon>
        <taxon>Neoptera</taxon>
        <taxon>Endopterygota</taxon>
        <taxon>Hymenoptera</taxon>
        <taxon>Apocrita</taxon>
        <taxon>Proctotrupomorpha</taxon>
        <taxon>Chalcidoidea</taxon>
        <taxon>Aphelinidae</taxon>
        <taxon>Aphelininae</taxon>
        <taxon>Eretmocerus</taxon>
    </lineage>
</organism>
<evidence type="ECO:0000313" key="1">
    <source>
        <dbReference type="EMBL" id="KAJ8678726.1"/>
    </source>
</evidence>
<keyword evidence="2" id="KW-1185">Reference proteome</keyword>
<dbReference type="Proteomes" id="UP001239111">
    <property type="component" value="Chromosome 2"/>
</dbReference>
<protein>
    <submittedName>
        <fullName evidence="1">Uncharacterized protein</fullName>
    </submittedName>
</protein>
<accession>A0ACC2P5K7</accession>
<reference evidence="1" key="1">
    <citation type="submission" date="2023-04" db="EMBL/GenBank/DDBJ databases">
        <title>A chromosome-level genome assembly of the parasitoid wasp Eretmocerus hayati.</title>
        <authorList>
            <person name="Zhong Y."/>
            <person name="Liu S."/>
            <person name="Liu Y."/>
        </authorList>
    </citation>
    <scope>NUCLEOTIDE SEQUENCE</scope>
    <source>
        <strain evidence="1">ZJU_SS_LIU_2023</strain>
    </source>
</reference>
<proteinExistence type="predicted"/>
<gene>
    <name evidence="1" type="ORF">QAD02_014513</name>
</gene>
<dbReference type="EMBL" id="CM056742">
    <property type="protein sequence ID" value="KAJ8678726.1"/>
    <property type="molecule type" value="Genomic_DNA"/>
</dbReference>
<name>A0ACC2P5K7_9HYME</name>
<sequence>MPGPEVKPHAARELQPNLKRNINTANHSLDESQFINKRRPQVKTPNTSDIERDYKEFMKMHGTNKNRASQLNLPGRKADTATANQAESMETDGEYSSQQQNEQNTNSQDKRWIEPKKQ</sequence>
<evidence type="ECO:0000313" key="2">
    <source>
        <dbReference type="Proteomes" id="UP001239111"/>
    </source>
</evidence>